<gene>
    <name evidence="6" type="ORF">C823_02260</name>
</gene>
<protein>
    <recommendedName>
        <fullName evidence="5">ABC transporter domain-containing protein</fullName>
    </recommendedName>
</protein>
<evidence type="ECO:0000256" key="4">
    <source>
        <dbReference type="ARBA" id="ARBA00022840"/>
    </source>
</evidence>
<reference evidence="6 7" key="1">
    <citation type="journal article" date="2014" name="Genome Announc.">
        <title>Draft genome sequences of the altered schaedler flora, a defined bacterial community from gnotobiotic mice.</title>
        <authorList>
            <person name="Wannemuehler M.J."/>
            <person name="Overstreet A.M."/>
            <person name="Ward D.V."/>
            <person name="Phillips G.J."/>
        </authorList>
    </citation>
    <scope>NUCLEOTIDE SEQUENCE [LARGE SCALE GENOMIC DNA]</scope>
    <source>
        <strain evidence="6 7">ASF492</strain>
    </source>
</reference>
<dbReference type="SMART" id="SM00382">
    <property type="entry name" value="AAA"/>
    <property type="match status" value="2"/>
</dbReference>
<dbReference type="Pfam" id="PF00005">
    <property type="entry name" value="ABC_tran"/>
    <property type="match status" value="2"/>
</dbReference>
<dbReference type="InterPro" id="IPR003439">
    <property type="entry name" value="ABC_transporter-like_ATP-bd"/>
</dbReference>
<evidence type="ECO:0000313" key="6">
    <source>
        <dbReference type="EMBL" id="EMZ27591.1"/>
    </source>
</evidence>
<dbReference type="PROSITE" id="PS50893">
    <property type="entry name" value="ABC_TRANSPORTER_2"/>
    <property type="match status" value="2"/>
</dbReference>
<comment type="caution">
    <text evidence="6">The sequence shown here is derived from an EMBL/GenBank/DDBJ whole genome shotgun (WGS) entry which is preliminary data.</text>
</comment>
<dbReference type="OrthoDB" id="9809450at2"/>
<dbReference type="Proteomes" id="UP000012589">
    <property type="component" value="Unassembled WGS sequence"/>
</dbReference>
<dbReference type="PANTHER" id="PTHR43776">
    <property type="entry name" value="TRANSPORT ATP-BINDING PROTEIN"/>
    <property type="match status" value="1"/>
</dbReference>
<dbReference type="PROSITE" id="PS00211">
    <property type="entry name" value="ABC_TRANSPORTER_1"/>
    <property type="match status" value="2"/>
</dbReference>
<accession>N2AHV7</accession>
<dbReference type="GO" id="GO:0005524">
    <property type="term" value="F:ATP binding"/>
    <property type="evidence" value="ECO:0007669"/>
    <property type="project" value="UniProtKB-KW"/>
</dbReference>
<feature type="domain" description="ABC transporter" evidence="5">
    <location>
        <begin position="266"/>
        <end position="511"/>
    </location>
</feature>
<name>N2AHV7_9FIRM</name>
<dbReference type="STRING" id="1235802.C823_02260"/>
<dbReference type="eggNOG" id="COG4172">
    <property type="taxonomic scope" value="Bacteria"/>
</dbReference>
<keyword evidence="7" id="KW-1185">Reference proteome</keyword>
<evidence type="ECO:0000256" key="2">
    <source>
        <dbReference type="ARBA" id="ARBA00022448"/>
    </source>
</evidence>
<keyword evidence="2" id="KW-0813">Transport</keyword>
<comment type="similarity">
    <text evidence="1">Belongs to the ABC transporter superfamily.</text>
</comment>
<dbReference type="HOGENOM" id="CLU_000604_86_2_9"/>
<dbReference type="NCBIfam" id="NF008453">
    <property type="entry name" value="PRK11308.1"/>
    <property type="match status" value="2"/>
</dbReference>
<evidence type="ECO:0000259" key="5">
    <source>
        <dbReference type="PROSITE" id="PS50893"/>
    </source>
</evidence>
<dbReference type="GO" id="GO:0055085">
    <property type="term" value="P:transmembrane transport"/>
    <property type="evidence" value="ECO:0007669"/>
    <property type="project" value="UniProtKB-ARBA"/>
</dbReference>
<dbReference type="SUPFAM" id="SSF52540">
    <property type="entry name" value="P-loop containing nucleoside triphosphate hydrolases"/>
    <property type="match status" value="2"/>
</dbReference>
<organism evidence="6 7">
    <name type="scientific">Eubacterium plexicaudatum ASF492</name>
    <dbReference type="NCBI Taxonomy" id="1235802"/>
    <lineage>
        <taxon>Bacteria</taxon>
        <taxon>Bacillati</taxon>
        <taxon>Bacillota</taxon>
        <taxon>Clostridia</taxon>
        <taxon>Eubacteriales</taxon>
        <taxon>Eubacteriaceae</taxon>
        <taxon>Eubacterium</taxon>
    </lineage>
</organism>
<proteinExistence type="inferred from homology"/>
<feature type="domain" description="ABC transporter" evidence="5">
    <location>
        <begin position="5"/>
        <end position="256"/>
    </location>
</feature>
<dbReference type="EMBL" id="AQFT01000068">
    <property type="protein sequence ID" value="EMZ27591.1"/>
    <property type="molecule type" value="Genomic_DNA"/>
</dbReference>
<evidence type="ECO:0000256" key="1">
    <source>
        <dbReference type="ARBA" id="ARBA00005417"/>
    </source>
</evidence>
<dbReference type="InterPro" id="IPR017871">
    <property type="entry name" value="ABC_transporter-like_CS"/>
</dbReference>
<dbReference type="InterPro" id="IPR003593">
    <property type="entry name" value="AAA+_ATPase"/>
</dbReference>
<sequence>MAALLEVNNLSVSFFTPNGEVRVLRNVSFSLRPGEILAVVGESGCGKTVLCKSILKLLPPDAKMMAGSIFINGRDITHCREREMRKLRGTAVSMVLQNPMAAMHPSIKIGAQIAEAVKAHHPEMKKPQLQERVAELMRMTGIDHPRERMKQYPHQFSGGMLQRAVLAAALACNPDILLADEPTTALDARIQAQILELLTDIQKKLGMAVVFVTHDLKAAAQIADRVAVMHQGEIRTTGAAAELFEKPLQIRTESKTKPEAELLLDIRHLSCVFPLTKKRRIKAVDDLSFQIYRGEIFGLVGESGCGKSTTARCIMNLHWPDAGSIFYKGIDTCNKKAYRSNRRMLQKERHLIFQDAGSSLDPRMKICDIITEPMKIWHTEPKRGSKRAEAEFQMHAVGLDNQEPDRYPAELSGGQRQRVAIARALAAEPKLLVADEPFASLDIRTRAQVVQQFRQLHRQYGFTVLLIAHDLALVKLLCDRIGVMYRGRMVECASTVELFAHPKHPYTRQLLEASAAEYSIR</sequence>
<evidence type="ECO:0000256" key="3">
    <source>
        <dbReference type="ARBA" id="ARBA00022741"/>
    </source>
</evidence>
<dbReference type="NCBIfam" id="NF007739">
    <property type="entry name" value="PRK10419.1"/>
    <property type="match status" value="2"/>
</dbReference>
<dbReference type="InterPro" id="IPR050319">
    <property type="entry name" value="ABC_transp_ATP-bind"/>
</dbReference>
<keyword evidence="3" id="KW-0547">Nucleotide-binding</keyword>
<keyword evidence="4" id="KW-0067">ATP-binding</keyword>
<evidence type="ECO:0000313" key="7">
    <source>
        <dbReference type="Proteomes" id="UP000012589"/>
    </source>
</evidence>
<dbReference type="GO" id="GO:0016887">
    <property type="term" value="F:ATP hydrolysis activity"/>
    <property type="evidence" value="ECO:0007669"/>
    <property type="project" value="InterPro"/>
</dbReference>
<dbReference type="Gene3D" id="3.40.50.300">
    <property type="entry name" value="P-loop containing nucleotide triphosphate hydrolases"/>
    <property type="match status" value="2"/>
</dbReference>
<dbReference type="InterPro" id="IPR027417">
    <property type="entry name" value="P-loop_NTPase"/>
</dbReference>
<dbReference type="AlphaFoldDB" id="N2AHV7"/>
<dbReference type="PANTHER" id="PTHR43776:SF7">
    <property type="entry name" value="D,D-DIPEPTIDE TRANSPORT ATP-BINDING PROTEIN DDPF-RELATED"/>
    <property type="match status" value="1"/>
</dbReference>
<dbReference type="PATRIC" id="fig|1235802.3.peg.2397"/>
<dbReference type="CDD" id="cd03257">
    <property type="entry name" value="ABC_NikE_OppD_transporters"/>
    <property type="match status" value="2"/>
</dbReference>